<dbReference type="AlphaFoldDB" id="A0A4R7I155"/>
<evidence type="ECO:0000256" key="2">
    <source>
        <dbReference type="ARBA" id="ARBA00022692"/>
    </source>
</evidence>
<feature type="domain" description="STAS" evidence="6">
    <location>
        <begin position="461"/>
        <end position="573"/>
    </location>
</feature>
<keyword evidence="8" id="KW-1185">Reference proteome</keyword>
<name>A0A4R7I155_9ACTN</name>
<feature type="transmembrane region" description="Helical" evidence="5">
    <location>
        <begin position="157"/>
        <end position="175"/>
    </location>
</feature>
<sequence>MGTPVTDPDDELFGGDPLPLVAPRRRSLTTVLPVIAWLPDYRWRSDLRPDLIAGLTVAALMIPESMGYAGVAGVPPEIGLYAALGAIAAYFLTGGTSILFVGPASAVAALSASIVADFTGDVDPIALTSALAITSGVLLLVAGALRLGWVVNFISKPVLHAFVAGLSISILVGQLDELVGIDIDGESAVAKFVDTMSQLPDWQGWTVVVGFGGLAALLLMERFVPRLPGALFVVIVGIVLVVLFGLDDNGVAIVGDIPSGLPGVGIPDLSATRWIELFGGGAALLLVGFSEGYAAASTVSESTGEDVDSDQELMGAGAANIAAGLVGGQAVSGSLSKSAAAEEAGARTQMSNLISGVVLLMTLLFLAPVFEQLPEPILAAVVIAAVVKSADPRRLLGLWNVNRFDFVAGVVTFTLVLVWEALPAILVGVAMSLAFLVRRATFPDVVELRPSTDGVFRRSVRRVDGPARDGVVALRLEGSLTYANAERFIRGARLLADRGGVRVLVVDAEMMADLDTTGAEALEFVDDDLGERGIEVRLAAIHARARAQIARSRLSDRFEGRLYDSVEAAAGQTTAS</sequence>
<comment type="caution">
    <text evidence="7">The sequence shown here is derived from an EMBL/GenBank/DDBJ whole genome shotgun (WGS) entry which is preliminary data.</text>
</comment>
<protein>
    <submittedName>
        <fullName evidence="7">High affinity sulfate transporter 1</fullName>
    </submittedName>
</protein>
<evidence type="ECO:0000256" key="1">
    <source>
        <dbReference type="ARBA" id="ARBA00004141"/>
    </source>
</evidence>
<dbReference type="PANTHER" id="PTHR11814">
    <property type="entry name" value="SULFATE TRANSPORTER"/>
    <property type="match status" value="1"/>
</dbReference>
<dbReference type="GO" id="GO:0016020">
    <property type="term" value="C:membrane"/>
    <property type="evidence" value="ECO:0007669"/>
    <property type="project" value="UniProtKB-SubCell"/>
</dbReference>
<dbReference type="PROSITE" id="PS50801">
    <property type="entry name" value="STAS"/>
    <property type="match status" value="1"/>
</dbReference>
<dbReference type="Proteomes" id="UP000294558">
    <property type="component" value="Unassembled WGS sequence"/>
</dbReference>
<feature type="transmembrane region" description="Helical" evidence="5">
    <location>
        <begin position="78"/>
        <end position="105"/>
    </location>
</feature>
<accession>A0A4R7I155</accession>
<dbReference type="RefSeq" id="WP_166657577.1">
    <property type="nucleotide sequence ID" value="NZ_SOAU01000001.1"/>
</dbReference>
<feature type="transmembrane region" description="Helical" evidence="5">
    <location>
        <begin position="352"/>
        <end position="370"/>
    </location>
</feature>
<evidence type="ECO:0000259" key="6">
    <source>
        <dbReference type="PROSITE" id="PS50801"/>
    </source>
</evidence>
<dbReference type="GO" id="GO:0055085">
    <property type="term" value="P:transmembrane transport"/>
    <property type="evidence" value="ECO:0007669"/>
    <property type="project" value="InterPro"/>
</dbReference>
<dbReference type="CDD" id="cd07042">
    <property type="entry name" value="STAS_SulP_like_sulfate_transporter"/>
    <property type="match status" value="1"/>
</dbReference>
<reference evidence="7 8" key="1">
    <citation type="submission" date="2019-03" db="EMBL/GenBank/DDBJ databases">
        <title>Sequencing the genomes of 1000 actinobacteria strains.</title>
        <authorList>
            <person name="Klenk H.-P."/>
        </authorList>
    </citation>
    <scope>NUCLEOTIDE SEQUENCE [LARGE SCALE GENOMIC DNA]</scope>
    <source>
        <strain evidence="7 8">DSM 18936</strain>
    </source>
</reference>
<evidence type="ECO:0000256" key="3">
    <source>
        <dbReference type="ARBA" id="ARBA00022989"/>
    </source>
</evidence>
<gene>
    <name evidence="7" type="ORF">BDK89_2750</name>
</gene>
<dbReference type="InterPro" id="IPR001902">
    <property type="entry name" value="SLC26A/SulP_fam"/>
</dbReference>
<evidence type="ECO:0000256" key="4">
    <source>
        <dbReference type="ARBA" id="ARBA00023136"/>
    </source>
</evidence>
<feature type="transmembrane region" description="Helical" evidence="5">
    <location>
        <begin position="227"/>
        <end position="246"/>
    </location>
</feature>
<dbReference type="Gene3D" id="3.30.750.24">
    <property type="entry name" value="STAS domain"/>
    <property type="match status" value="1"/>
</dbReference>
<evidence type="ECO:0000256" key="5">
    <source>
        <dbReference type="SAM" id="Phobius"/>
    </source>
</evidence>
<keyword evidence="3 5" id="KW-1133">Transmembrane helix</keyword>
<dbReference type="InterPro" id="IPR011547">
    <property type="entry name" value="SLC26A/SulP_dom"/>
</dbReference>
<feature type="transmembrane region" description="Helical" evidence="5">
    <location>
        <begin position="406"/>
        <end position="437"/>
    </location>
</feature>
<keyword evidence="2 5" id="KW-0812">Transmembrane</keyword>
<dbReference type="InterPro" id="IPR036513">
    <property type="entry name" value="STAS_dom_sf"/>
</dbReference>
<feature type="transmembrane region" description="Helical" evidence="5">
    <location>
        <begin position="51"/>
        <end position="71"/>
    </location>
</feature>
<dbReference type="SUPFAM" id="SSF52091">
    <property type="entry name" value="SpoIIaa-like"/>
    <property type="match status" value="1"/>
</dbReference>
<dbReference type="Pfam" id="PF00916">
    <property type="entry name" value="Sulfate_transp"/>
    <property type="match status" value="1"/>
</dbReference>
<proteinExistence type="predicted"/>
<evidence type="ECO:0000313" key="7">
    <source>
        <dbReference type="EMBL" id="TDT17145.1"/>
    </source>
</evidence>
<keyword evidence="4 5" id="KW-0472">Membrane</keyword>
<dbReference type="Pfam" id="PF01740">
    <property type="entry name" value="STAS"/>
    <property type="match status" value="1"/>
</dbReference>
<dbReference type="InterPro" id="IPR002645">
    <property type="entry name" value="STAS_dom"/>
</dbReference>
<evidence type="ECO:0000313" key="8">
    <source>
        <dbReference type="Proteomes" id="UP000294558"/>
    </source>
</evidence>
<feature type="transmembrane region" description="Helical" evidence="5">
    <location>
        <begin position="202"/>
        <end position="220"/>
    </location>
</feature>
<comment type="subcellular location">
    <subcellularLocation>
        <location evidence="1">Membrane</location>
        <topology evidence="1">Multi-pass membrane protein</topology>
    </subcellularLocation>
</comment>
<feature type="transmembrane region" description="Helical" evidence="5">
    <location>
        <begin position="125"/>
        <end position="145"/>
    </location>
</feature>
<organism evidence="7 8">
    <name type="scientific">Ilumatobacter fluminis</name>
    <dbReference type="NCBI Taxonomy" id="467091"/>
    <lineage>
        <taxon>Bacteria</taxon>
        <taxon>Bacillati</taxon>
        <taxon>Actinomycetota</taxon>
        <taxon>Acidimicrobiia</taxon>
        <taxon>Acidimicrobiales</taxon>
        <taxon>Ilumatobacteraceae</taxon>
        <taxon>Ilumatobacter</taxon>
    </lineage>
</organism>
<dbReference type="EMBL" id="SOAU01000001">
    <property type="protein sequence ID" value="TDT17145.1"/>
    <property type="molecule type" value="Genomic_DNA"/>
</dbReference>